<keyword evidence="13" id="KW-1185">Reference proteome</keyword>
<comment type="catalytic activity">
    <reaction evidence="10 11">
        <text>shikimate + ATP = 3-phosphoshikimate + ADP + H(+)</text>
        <dbReference type="Rhea" id="RHEA:13121"/>
        <dbReference type="ChEBI" id="CHEBI:15378"/>
        <dbReference type="ChEBI" id="CHEBI:30616"/>
        <dbReference type="ChEBI" id="CHEBI:36208"/>
        <dbReference type="ChEBI" id="CHEBI:145989"/>
        <dbReference type="ChEBI" id="CHEBI:456216"/>
        <dbReference type="EC" id="2.7.1.71"/>
    </reaction>
</comment>
<dbReference type="GO" id="GO:0005524">
    <property type="term" value="F:ATP binding"/>
    <property type="evidence" value="ECO:0007669"/>
    <property type="project" value="UniProtKB-UniRule"/>
</dbReference>
<keyword evidence="8 11" id="KW-0067">ATP-binding</keyword>
<dbReference type="OrthoDB" id="9800332at2"/>
<comment type="similarity">
    <text evidence="2 11">Belongs to the shikimate kinase family.</text>
</comment>
<evidence type="ECO:0000313" key="13">
    <source>
        <dbReference type="Proteomes" id="UP000184251"/>
    </source>
</evidence>
<evidence type="ECO:0000313" key="12">
    <source>
        <dbReference type="EMBL" id="SHE28725.1"/>
    </source>
</evidence>
<dbReference type="Proteomes" id="UP000184251">
    <property type="component" value="Unassembled WGS sequence"/>
</dbReference>
<protein>
    <recommendedName>
        <fullName evidence="3 11">Shikimate kinase</fullName>
        <shortName evidence="11">SK</shortName>
        <ecNumber evidence="3 11">2.7.1.71</ecNumber>
    </recommendedName>
</protein>
<gene>
    <name evidence="11" type="primary">aroK</name>
    <name evidence="12" type="ORF">SAMN02746064_00163</name>
</gene>
<dbReference type="STRING" id="1120975.SAMN02746064_00163"/>
<keyword evidence="5 11" id="KW-0808">Transferase</keyword>
<comment type="cofactor">
    <cofactor evidence="11">
        <name>Mg(2+)</name>
        <dbReference type="ChEBI" id="CHEBI:18420"/>
    </cofactor>
    <text evidence="11">Binds 1 Mg(2+) ion per subunit.</text>
</comment>
<feature type="binding site" evidence="11">
    <location>
        <position position="59"/>
    </location>
    <ligand>
        <name>substrate</name>
    </ligand>
</feature>
<evidence type="ECO:0000256" key="1">
    <source>
        <dbReference type="ARBA" id="ARBA00004842"/>
    </source>
</evidence>
<keyword evidence="11" id="KW-0963">Cytoplasm</keyword>
<dbReference type="PROSITE" id="PS01128">
    <property type="entry name" value="SHIKIMATE_KINASE"/>
    <property type="match status" value="1"/>
</dbReference>
<comment type="function">
    <text evidence="11">Catalyzes the specific phosphorylation of the 3-hydroxyl group of shikimic acid using ATP as a cosubstrate.</text>
</comment>
<keyword evidence="4 11" id="KW-0028">Amino-acid biosynthesis</keyword>
<evidence type="ECO:0000256" key="11">
    <source>
        <dbReference type="HAMAP-Rule" id="MF_00109"/>
    </source>
</evidence>
<evidence type="ECO:0000256" key="6">
    <source>
        <dbReference type="ARBA" id="ARBA00022741"/>
    </source>
</evidence>
<comment type="subunit">
    <text evidence="11">Monomer.</text>
</comment>
<dbReference type="PANTHER" id="PTHR21087">
    <property type="entry name" value="SHIKIMATE KINASE"/>
    <property type="match status" value="1"/>
</dbReference>
<comment type="caution">
    <text evidence="11">Lacks conserved residue(s) required for the propagation of feature annotation.</text>
</comment>
<evidence type="ECO:0000256" key="2">
    <source>
        <dbReference type="ARBA" id="ARBA00006997"/>
    </source>
</evidence>
<dbReference type="GO" id="GO:0005829">
    <property type="term" value="C:cytosol"/>
    <property type="evidence" value="ECO:0007669"/>
    <property type="project" value="TreeGrafter"/>
</dbReference>
<evidence type="ECO:0000256" key="8">
    <source>
        <dbReference type="ARBA" id="ARBA00022840"/>
    </source>
</evidence>
<dbReference type="InterPro" id="IPR027417">
    <property type="entry name" value="P-loop_NTPase"/>
</dbReference>
<comment type="pathway">
    <text evidence="1 11">Metabolic intermediate biosynthesis; chorismate biosynthesis; chorismate from D-erythrose 4-phosphate and phosphoenolpyruvate: step 5/7.</text>
</comment>
<feature type="binding site" evidence="11">
    <location>
        <position position="17"/>
    </location>
    <ligand>
        <name>Mg(2+)</name>
        <dbReference type="ChEBI" id="CHEBI:18420"/>
    </ligand>
</feature>
<feature type="binding site" evidence="11">
    <location>
        <position position="35"/>
    </location>
    <ligand>
        <name>substrate</name>
    </ligand>
</feature>
<dbReference type="PANTHER" id="PTHR21087:SF16">
    <property type="entry name" value="SHIKIMATE KINASE 1, CHLOROPLASTIC"/>
    <property type="match status" value="1"/>
</dbReference>
<dbReference type="GO" id="GO:0009423">
    <property type="term" value="P:chorismate biosynthetic process"/>
    <property type="evidence" value="ECO:0007669"/>
    <property type="project" value="UniProtKB-UniRule"/>
</dbReference>
<dbReference type="GO" id="GO:0009073">
    <property type="term" value="P:aromatic amino acid family biosynthetic process"/>
    <property type="evidence" value="ECO:0007669"/>
    <property type="project" value="UniProtKB-KW"/>
</dbReference>
<evidence type="ECO:0000256" key="4">
    <source>
        <dbReference type="ARBA" id="ARBA00022605"/>
    </source>
</evidence>
<evidence type="ECO:0000256" key="10">
    <source>
        <dbReference type="ARBA" id="ARBA00048567"/>
    </source>
</evidence>
<feature type="binding site" evidence="11">
    <location>
        <begin position="13"/>
        <end position="18"/>
    </location>
    <ligand>
        <name>ATP</name>
        <dbReference type="ChEBI" id="CHEBI:30616"/>
    </ligand>
</feature>
<keyword evidence="11" id="KW-0479">Metal-binding</keyword>
<reference evidence="12 13" key="1">
    <citation type="submission" date="2016-11" db="EMBL/GenBank/DDBJ databases">
        <authorList>
            <person name="Jaros S."/>
            <person name="Januszkiewicz K."/>
            <person name="Wedrychowicz H."/>
        </authorList>
    </citation>
    <scope>NUCLEOTIDE SEQUENCE [LARGE SCALE GENOMIC DNA]</scope>
    <source>
        <strain evidence="12 13">DSM 14828</strain>
    </source>
</reference>
<evidence type="ECO:0000256" key="3">
    <source>
        <dbReference type="ARBA" id="ARBA00012154"/>
    </source>
</evidence>
<keyword evidence="9 11" id="KW-0057">Aromatic amino acid biosynthesis</keyword>
<name>A0A1M4S987_9FIRM</name>
<dbReference type="Gene3D" id="3.40.50.300">
    <property type="entry name" value="P-loop containing nucleotide triphosphate hydrolases"/>
    <property type="match status" value="1"/>
</dbReference>
<keyword evidence="6 11" id="KW-0547">Nucleotide-binding</keyword>
<dbReference type="GO" id="GO:0004765">
    <property type="term" value="F:shikimate kinase activity"/>
    <property type="evidence" value="ECO:0007669"/>
    <property type="project" value="UniProtKB-UniRule"/>
</dbReference>
<dbReference type="CDD" id="cd00464">
    <property type="entry name" value="SK"/>
    <property type="match status" value="1"/>
</dbReference>
<dbReference type="InterPro" id="IPR023000">
    <property type="entry name" value="Shikimate_kinase_CS"/>
</dbReference>
<dbReference type="EMBL" id="FQTU01000001">
    <property type="protein sequence ID" value="SHE28725.1"/>
    <property type="molecule type" value="Genomic_DNA"/>
</dbReference>
<feature type="binding site" evidence="11">
    <location>
        <position position="138"/>
    </location>
    <ligand>
        <name>substrate</name>
    </ligand>
</feature>
<dbReference type="HAMAP" id="MF_00109">
    <property type="entry name" value="Shikimate_kinase"/>
    <property type="match status" value="1"/>
</dbReference>
<evidence type="ECO:0000256" key="5">
    <source>
        <dbReference type="ARBA" id="ARBA00022679"/>
    </source>
</evidence>
<dbReference type="UniPathway" id="UPA00053">
    <property type="reaction ID" value="UER00088"/>
</dbReference>
<comment type="subcellular location">
    <subcellularLocation>
        <location evidence="11">Cytoplasm</location>
    </subcellularLocation>
</comment>
<evidence type="ECO:0000256" key="9">
    <source>
        <dbReference type="ARBA" id="ARBA00023141"/>
    </source>
</evidence>
<evidence type="ECO:0000256" key="7">
    <source>
        <dbReference type="ARBA" id="ARBA00022777"/>
    </source>
</evidence>
<keyword evidence="7 11" id="KW-0418">Kinase</keyword>
<organism evidence="12 13">
    <name type="scientific">Alkalibacter saccharofermentans DSM 14828</name>
    <dbReference type="NCBI Taxonomy" id="1120975"/>
    <lineage>
        <taxon>Bacteria</taxon>
        <taxon>Bacillati</taxon>
        <taxon>Bacillota</taxon>
        <taxon>Clostridia</taxon>
        <taxon>Eubacteriales</taxon>
        <taxon>Eubacteriaceae</taxon>
        <taxon>Alkalibacter</taxon>
    </lineage>
</organism>
<dbReference type="Pfam" id="PF01202">
    <property type="entry name" value="SKI"/>
    <property type="match status" value="1"/>
</dbReference>
<keyword evidence="11" id="KW-0460">Magnesium</keyword>
<feature type="binding site" evidence="11">
    <location>
        <position position="81"/>
    </location>
    <ligand>
        <name>substrate</name>
    </ligand>
</feature>
<dbReference type="GO" id="GO:0000287">
    <property type="term" value="F:magnesium ion binding"/>
    <property type="evidence" value="ECO:0007669"/>
    <property type="project" value="UniProtKB-UniRule"/>
</dbReference>
<dbReference type="GO" id="GO:0008652">
    <property type="term" value="P:amino acid biosynthetic process"/>
    <property type="evidence" value="ECO:0007669"/>
    <property type="project" value="UniProtKB-KW"/>
</dbReference>
<dbReference type="RefSeq" id="WP_073269164.1">
    <property type="nucleotide sequence ID" value="NZ_FQTU01000001.1"/>
</dbReference>
<dbReference type="EC" id="2.7.1.71" evidence="3 11"/>
<dbReference type="InterPro" id="IPR031322">
    <property type="entry name" value="Shikimate/glucono_kinase"/>
</dbReference>
<feature type="binding site" evidence="11">
    <location>
        <position position="119"/>
    </location>
    <ligand>
        <name>ATP</name>
        <dbReference type="ChEBI" id="CHEBI:30616"/>
    </ligand>
</feature>
<dbReference type="PRINTS" id="PR01100">
    <property type="entry name" value="SHIKIMTKNASE"/>
</dbReference>
<dbReference type="AlphaFoldDB" id="A0A1M4S987"/>
<sequence>MNKHNISLIGFMGTGKTTIGKILAEKMGYDFVDVDEFIVKSEGRSINDIFIEEGEEYFRDIETNALHKILEGKNQVISTGGGLVLREENRRALLEGSFVVALKASPRNIYFRLKDCDERPLLKGAHPEKTIRTLLHKRYQFYNKNHMSVATDKLSVDEVVEIIIKEINK</sequence>
<proteinExistence type="inferred from homology"/>
<dbReference type="SUPFAM" id="SSF52540">
    <property type="entry name" value="P-loop containing nucleoside triphosphate hydrolases"/>
    <property type="match status" value="1"/>
</dbReference>
<dbReference type="InterPro" id="IPR000623">
    <property type="entry name" value="Shikimate_kinase/TSH1"/>
</dbReference>
<accession>A0A1M4S987</accession>